<dbReference type="NCBIfam" id="NF037995">
    <property type="entry name" value="TRAP_S1"/>
    <property type="match status" value="1"/>
</dbReference>
<dbReference type="Pfam" id="PF03480">
    <property type="entry name" value="DctP"/>
    <property type="match status" value="1"/>
</dbReference>
<dbReference type="InterPro" id="IPR018389">
    <property type="entry name" value="DctP_fam"/>
</dbReference>
<gene>
    <name evidence="4" type="ORF">SAMN04488526_2836</name>
</gene>
<organism evidence="4 5">
    <name type="scientific">Jannaschia helgolandensis</name>
    <dbReference type="NCBI Taxonomy" id="188906"/>
    <lineage>
        <taxon>Bacteria</taxon>
        <taxon>Pseudomonadati</taxon>
        <taxon>Pseudomonadota</taxon>
        <taxon>Alphaproteobacteria</taxon>
        <taxon>Rhodobacterales</taxon>
        <taxon>Roseobacteraceae</taxon>
        <taxon>Jannaschia</taxon>
    </lineage>
</organism>
<comment type="subcellular location">
    <subcellularLocation>
        <location evidence="1">Periplasm</location>
    </subcellularLocation>
</comment>
<dbReference type="PANTHER" id="PTHR33376">
    <property type="match status" value="1"/>
</dbReference>
<name>A0A1H7QKZ4_9RHOB</name>
<evidence type="ECO:0000256" key="2">
    <source>
        <dbReference type="ARBA" id="ARBA00022729"/>
    </source>
</evidence>
<evidence type="ECO:0000256" key="1">
    <source>
        <dbReference type="ARBA" id="ARBA00004418"/>
    </source>
</evidence>
<dbReference type="STRING" id="188906.SAMN04488526_2836"/>
<dbReference type="GO" id="GO:0055085">
    <property type="term" value="P:transmembrane transport"/>
    <property type="evidence" value="ECO:0007669"/>
    <property type="project" value="InterPro"/>
</dbReference>
<keyword evidence="3" id="KW-0574">Periplasm</keyword>
<protein>
    <submittedName>
        <fullName evidence="4">TRAP-type C4-dicarboxylate transport system, substrate-binding protein</fullName>
    </submittedName>
</protein>
<evidence type="ECO:0000256" key="3">
    <source>
        <dbReference type="ARBA" id="ARBA00022764"/>
    </source>
</evidence>
<sequence>MQTKICQALNDNMEITMKITWKKTFAVTAFGLAATTGAVQAQTTLRLSTYVNEADIRYQGFQHFAELVAEKTGGSVTVDIFPSGTLHGWSEGVDSLQGGVSDISWINADNRLPCYAVTSLYPAEVSLENQVEMDAAYAELVRAEAANVNLVPLINSNYSYDQEWWFEEPIDDIGKLDGQLVRSIGPLVSMMIESWGGEPVFVAPKEVFQSAERGVVDGINMGVATYSSWKLWTVMPYMVNANLFYGNIQYMMNKDKFDALTPEEQTALTGAAIETEAWLKPLYEGWVDQQVGNAVMQGGGSAVSISDEQRASLIASVKDKWDAEVDAACGAGLAGEIRDLLASNAP</sequence>
<dbReference type="InterPro" id="IPR038404">
    <property type="entry name" value="TRAP_DctP_sf"/>
</dbReference>
<reference evidence="4 5" key="1">
    <citation type="submission" date="2016-10" db="EMBL/GenBank/DDBJ databases">
        <authorList>
            <person name="de Groot N.N."/>
        </authorList>
    </citation>
    <scope>NUCLEOTIDE SEQUENCE [LARGE SCALE GENOMIC DNA]</scope>
    <source>
        <strain evidence="4 5">DSM 14858</strain>
    </source>
</reference>
<keyword evidence="5" id="KW-1185">Reference proteome</keyword>
<proteinExistence type="predicted"/>
<dbReference type="AlphaFoldDB" id="A0A1H7QKZ4"/>
<dbReference type="Proteomes" id="UP000199283">
    <property type="component" value="Unassembled WGS sequence"/>
</dbReference>
<keyword evidence="2" id="KW-0732">Signal</keyword>
<dbReference type="EMBL" id="FNZQ01000005">
    <property type="protein sequence ID" value="SEL48800.1"/>
    <property type="molecule type" value="Genomic_DNA"/>
</dbReference>
<dbReference type="Gene3D" id="3.40.190.170">
    <property type="entry name" value="Bacterial extracellular solute-binding protein, family 7"/>
    <property type="match status" value="1"/>
</dbReference>
<dbReference type="PANTHER" id="PTHR33376:SF5">
    <property type="entry name" value="EXTRACYTOPLASMIC SOLUTE RECEPTOR PROTEIN"/>
    <property type="match status" value="1"/>
</dbReference>
<dbReference type="RefSeq" id="WP_245737621.1">
    <property type="nucleotide sequence ID" value="NZ_FNZQ01000005.1"/>
</dbReference>
<accession>A0A1H7QKZ4</accession>
<dbReference type="GO" id="GO:0042597">
    <property type="term" value="C:periplasmic space"/>
    <property type="evidence" value="ECO:0007669"/>
    <property type="project" value="UniProtKB-SubCell"/>
</dbReference>
<evidence type="ECO:0000313" key="4">
    <source>
        <dbReference type="EMBL" id="SEL48800.1"/>
    </source>
</evidence>
<evidence type="ECO:0000313" key="5">
    <source>
        <dbReference type="Proteomes" id="UP000199283"/>
    </source>
</evidence>